<keyword evidence="1" id="KW-0812">Transmembrane</keyword>
<reference evidence="2 3" key="1">
    <citation type="submission" date="2019-12" db="EMBL/GenBank/DDBJ databases">
        <title>Paenibacillus sp. nov., an endophytic bacterium isolated from the stem of Dendrobium.</title>
        <authorList>
            <person name="Zhao R."/>
        </authorList>
    </citation>
    <scope>NUCLEOTIDE SEQUENCE [LARGE SCALE GENOMIC DNA]</scope>
    <source>
        <strain evidence="2 3">HJL G12</strain>
    </source>
</reference>
<dbReference type="Proteomes" id="UP000460318">
    <property type="component" value="Unassembled WGS sequence"/>
</dbReference>
<keyword evidence="1" id="KW-1133">Transmembrane helix</keyword>
<evidence type="ECO:0000313" key="2">
    <source>
        <dbReference type="EMBL" id="MWV47541.1"/>
    </source>
</evidence>
<dbReference type="AlphaFoldDB" id="A0A7X3LJ10"/>
<evidence type="ECO:0000256" key="1">
    <source>
        <dbReference type="SAM" id="Phobius"/>
    </source>
</evidence>
<dbReference type="EMBL" id="WUBI01000010">
    <property type="protein sequence ID" value="MWV47541.1"/>
    <property type="molecule type" value="Genomic_DNA"/>
</dbReference>
<keyword evidence="3" id="KW-1185">Reference proteome</keyword>
<proteinExistence type="predicted"/>
<evidence type="ECO:0000313" key="3">
    <source>
        <dbReference type="Proteomes" id="UP000460318"/>
    </source>
</evidence>
<accession>A0A7X3LJ10</accession>
<dbReference type="RefSeq" id="WP_160501116.1">
    <property type="nucleotide sequence ID" value="NZ_WUBI01000010.1"/>
</dbReference>
<name>A0A7X3LJ10_9BACL</name>
<gene>
    <name evidence="2" type="ORF">GRF59_28600</name>
</gene>
<sequence length="46" mass="5277">MLMIEIVYDSARTEALSLMALWWGGIVEIDFLISFSYKSKSGYHGF</sequence>
<protein>
    <submittedName>
        <fullName evidence="2">Uncharacterized protein</fullName>
    </submittedName>
</protein>
<feature type="transmembrane region" description="Helical" evidence="1">
    <location>
        <begin position="20"/>
        <end position="37"/>
    </location>
</feature>
<keyword evidence="1" id="KW-0472">Membrane</keyword>
<organism evidence="2 3">
    <name type="scientific">Paenibacillus dendrobii</name>
    <dbReference type="NCBI Taxonomy" id="2691084"/>
    <lineage>
        <taxon>Bacteria</taxon>
        <taxon>Bacillati</taxon>
        <taxon>Bacillota</taxon>
        <taxon>Bacilli</taxon>
        <taxon>Bacillales</taxon>
        <taxon>Paenibacillaceae</taxon>
        <taxon>Paenibacillus</taxon>
    </lineage>
</organism>
<comment type="caution">
    <text evidence="2">The sequence shown here is derived from an EMBL/GenBank/DDBJ whole genome shotgun (WGS) entry which is preliminary data.</text>
</comment>